<dbReference type="EMBL" id="BAAARE010000001">
    <property type="protein sequence ID" value="GAA2468428.1"/>
    <property type="molecule type" value="Genomic_DNA"/>
</dbReference>
<organism evidence="1 2">
    <name type="scientific">Terrabacter carboxydivorans</name>
    <dbReference type="NCBI Taxonomy" id="619730"/>
    <lineage>
        <taxon>Bacteria</taxon>
        <taxon>Bacillati</taxon>
        <taxon>Actinomycetota</taxon>
        <taxon>Actinomycetes</taxon>
        <taxon>Micrococcales</taxon>
        <taxon>Intrasporangiaceae</taxon>
        <taxon>Terrabacter</taxon>
    </lineage>
</organism>
<keyword evidence="2" id="KW-1185">Reference proteome</keyword>
<dbReference type="Pfam" id="PF02515">
    <property type="entry name" value="CoA_transf_3"/>
    <property type="match status" value="1"/>
</dbReference>
<protein>
    <submittedName>
        <fullName evidence="1">CoA transferase</fullName>
    </submittedName>
</protein>
<accession>A0ABN3KTR0</accession>
<dbReference type="PANTHER" id="PTHR48228">
    <property type="entry name" value="SUCCINYL-COA--D-CITRAMALATE COA-TRANSFERASE"/>
    <property type="match status" value="1"/>
</dbReference>
<dbReference type="PANTHER" id="PTHR48228:SF5">
    <property type="entry name" value="ALPHA-METHYLACYL-COA RACEMASE"/>
    <property type="match status" value="1"/>
</dbReference>
<dbReference type="Gene3D" id="3.30.1540.10">
    <property type="entry name" value="formyl-coa transferase, domain 3"/>
    <property type="match status" value="1"/>
</dbReference>
<comment type="caution">
    <text evidence="1">The sequence shown here is derived from an EMBL/GenBank/DDBJ whole genome shotgun (WGS) entry which is preliminary data.</text>
</comment>
<dbReference type="InterPro" id="IPR023606">
    <property type="entry name" value="CoA-Trfase_III_dom_1_sf"/>
</dbReference>
<dbReference type="RefSeq" id="WP_344252264.1">
    <property type="nucleotide sequence ID" value="NZ_BAAARE010000001.1"/>
</dbReference>
<dbReference type="InterPro" id="IPR044855">
    <property type="entry name" value="CoA-Trfase_III_dom3_sf"/>
</dbReference>
<name>A0ABN3KTR0_9MICO</name>
<dbReference type="Gene3D" id="3.40.50.10540">
    <property type="entry name" value="Crotonobetainyl-coa:carnitine coa-transferase, domain 1"/>
    <property type="match status" value="1"/>
</dbReference>
<dbReference type="Proteomes" id="UP001500730">
    <property type="component" value="Unassembled WGS sequence"/>
</dbReference>
<reference evidence="1 2" key="1">
    <citation type="journal article" date="2019" name="Int. J. Syst. Evol. Microbiol.">
        <title>The Global Catalogue of Microorganisms (GCM) 10K type strain sequencing project: providing services to taxonomists for standard genome sequencing and annotation.</title>
        <authorList>
            <consortium name="The Broad Institute Genomics Platform"/>
            <consortium name="The Broad Institute Genome Sequencing Center for Infectious Disease"/>
            <person name="Wu L."/>
            <person name="Ma J."/>
        </authorList>
    </citation>
    <scope>NUCLEOTIDE SEQUENCE [LARGE SCALE GENOMIC DNA]</scope>
    <source>
        <strain evidence="1 2">JCM 16259</strain>
    </source>
</reference>
<proteinExistence type="predicted"/>
<evidence type="ECO:0000313" key="2">
    <source>
        <dbReference type="Proteomes" id="UP001500730"/>
    </source>
</evidence>
<keyword evidence="1" id="KW-0808">Transferase</keyword>
<dbReference type="InterPro" id="IPR003673">
    <property type="entry name" value="CoA-Trfase_fam_III"/>
</dbReference>
<sequence>MLSDVRVLELGVFLPVPYAARWLAYLGAEVIKVEPPGGDPMRALSSAEGYFTQINQGKTLRELDLRDPDDLATCLGLAATCDVVIEGFRPGVVERLGVGYDAVRTLRPDIIYCSISGFDRDGPAAMKAGHDINYLALSGALGRAPRLPALPIVDFTSSIAAVVAVASALFARERGNGGRHLDVPMMRVAHALAAPGIRDDSIATSILAQETPCYGLFETSDAKLLAFGAIEPKFWKAFCDAAGAPELIDRQYSPAAKPAMEQLVRARTRDDWAARLAEVDCCVEPVLLPGEVTAAFDPLRHEMEARHESGL</sequence>
<dbReference type="GO" id="GO:0016740">
    <property type="term" value="F:transferase activity"/>
    <property type="evidence" value="ECO:0007669"/>
    <property type="project" value="UniProtKB-KW"/>
</dbReference>
<dbReference type="SUPFAM" id="SSF89796">
    <property type="entry name" value="CoA-transferase family III (CaiB/BaiF)"/>
    <property type="match status" value="1"/>
</dbReference>
<gene>
    <name evidence="1" type="ORF">GCM10009858_02110</name>
</gene>
<dbReference type="InterPro" id="IPR050509">
    <property type="entry name" value="CoA-transferase_III"/>
</dbReference>
<evidence type="ECO:0000313" key="1">
    <source>
        <dbReference type="EMBL" id="GAA2468428.1"/>
    </source>
</evidence>